<keyword evidence="11" id="KW-1185">Reference proteome</keyword>
<evidence type="ECO:0000256" key="3">
    <source>
        <dbReference type="ARBA" id="ARBA00022741"/>
    </source>
</evidence>
<evidence type="ECO:0000256" key="4">
    <source>
        <dbReference type="ARBA" id="ARBA00022840"/>
    </source>
</evidence>
<feature type="domain" description="ABC transmembrane type-1" evidence="9">
    <location>
        <begin position="16"/>
        <end position="295"/>
    </location>
</feature>
<evidence type="ECO:0000256" key="2">
    <source>
        <dbReference type="ARBA" id="ARBA00022692"/>
    </source>
</evidence>
<protein>
    <submittedName>
        <fullName evidence="10">ATP-binding cassette domain-containing protein</fullName>
    </submittedName>
</protein>
<dbReference type="Pfam" id="PF00005">
    <property type="entry name" value="ABC_tran"/>
    <property type="match status" value="1"/>
</dbReference>
<dbReference type="PANTHER" id="PTHR24221:SF654">
    <property type="entry name" value="ATP-BINDING CASSETTE SUB-FAMILY B MEMBER 6"/>
    <property type="match status" value="1"/>
</dbReference>
<evidence type="ECO:0000259" key="9">
    <source>
        <dbReference type="PROSITE" id="PS50929"/>
    </source>
</evidence>
<keyword evidence="3" id="KW-0547">Nucleotide-binding</keyword>
<comment type="subcellular location">
    <subcellularLocation>
        <location evidence="1">Cell membrane</location>
        <topology evidence="1">Multi-pass membrane protein</topology>
    </subcellularLocation>
</comment>
<dbReference type="RefSeq" id="WP_379964985.1">
    <property type="nucleotide sequence ID" value="NZ_JBHSGT010000041.1"/>
</dbReference>
<dbReference type="InterPro" id="IPR027417">
    <property type="entry name" value="P-loop_NTPase"/>
</dbReference>
<dbReference type="Gene3D" id="1.20.1560.10">
    <property type="entry name" value="ABC transporter type 1, transmembrane domain"/>
    <property type="match status" value="1"/>
</dbReference>
<dbReference type="SMART" id="SM00382">
    <property type="entry name" value="AAA"/>
    <property type="match status" value="1"/>
</dbReference>
<feature type="domain" description="ABC transporter" evidence="8">
    <location>
        <begin position="328"/>
        <end position="538"/>
    </location>
</feature>
<dbReference type="Gene3D" id="3.40.50.300">
    <property type="entry name" value="P-loop containing nucleotide triphosphate hydrolases"/>
    <property type="match status" value="1"/>
</dbReference>
<dbReference type="Proteomes" id="UP001596026">
    <property type="component" value="Unassembled WGS sequence"/>
</dbReference>
<gene>
    <name evidence="10" type="ORF">ACFO3L_06370</name>
</gene>
<dbReference type="PROSITE" id="PS50929">
    <property type="entry name" value="ABC_TM1F"/>
    <property type="match status" value="1"/>
</dbReference>
<dbReference type="PANTHER" id="PTHR24221">
    <property type="entry name" value="ATP-BINDING CASSETTE SUB-FAMILY B"/>
    <property type="match status" value="1"/>
</dbReference>
<feature type="transmembrane region" description="Helical" evidence="7">
    <location>
        <begin position="16"/>
        <end position="37"/>
    </location>
</feature>
<name>A0ABV9M394_9ENTE</name>
<feature type="transmembrane region" description="Helical" evidence="7">
    <location>
        <begin position="127"/>
        <end position="145"/>
    </location>
</feature>
<dbReference type="SUPFAM" id="SSF52540">
    <property type="entry name" value="P-loop containing nucleoside triphosphate hydrolases"/>
    <property type="match status" value="1"/>
</dbReference>
<feature type="transmembrane region" description="Helical" evidence="7">
    <location>
        <begin position="151"/>
        <end position="169"/>
    </location>
</feature>
<dbReference type="InterPro" id="IPR039421">
    <property type="entry name" value="Type_1_exporter"/>
</dbReference>
<dbReference type="InterPro" id="IPR036640">
    <property type="entry name" value="ABC1_TM_sf"/>
</dbReference>
<dbReference type="CDD" id="cd03228">
    <property type="entry name" value="ABCC_MRP_Like"/>
    <property type="match status" value="1"/>
</dbReference>
<dbReference type="EMBL" id="JBHSGT010000041">
    <property type="protein sequence ID" value="MFC4710251.1"/>
    <property type="molecule type" value="Genomic_DNA"/>
</dbReference>
<evidence type="ECO:0000256" key="1">
    <source>
        <dbReference type="ARBA" id="ARBA00004651"/>
    </source>
</evidence>
<proteinExistence type="predicted"/>
<keyword evidence="2 7" id="KW-0812">Transmembrane</keyword>
<feature type="transmembrane region" description="Helical" evidence="7">
    <location>
        <begin position="234"/>
        <end position="260"/>
    </location>
</feature>
<dbReference type="PROSITE" id="PS50893">
    <property type="entry name" value="ABC_TRANSPORTER_2"/>
    <property type="match status" value="1"/>
</dbReference>
<reference evidence="11" key="1">
    <citation type="journal article" date="2019" name="Int. J. Syst. Evol. Microbiol.">
        <title>The Global Catalogue of Microorganisms (GCM) 10K type strain sequencing project: providing services to taxonomists for standard genome sequencing and annotation.</title>
        <authorList>
            <consortium name="The Broad Institute Genomics Platform"/>
            <consortium name="The Broad Institute Genome Sequencing Center for Infectious Disease"/>
            <person name="Wu L."/>
            <person name="Ma J."/>
        </authorList>
    </citation>
    <scope>NUCLEOTIDE SEQUENCE [LARGE SCALE GENOMIC DNA]</scope>
    <source>
        <strain evidence="11">CGMCC 1.19061</strain>
    </source>
</reference>
<keyword evidence="4 10" id="KW-0067">ATP-binding</keyword>
<evidence type="ECO:0000256" key="7">
    <source>
        <dbReference type="SAM" id="Phobius"/>
    </source>
</evidence>
<dbReference type="InterPro" id="IPR011527">
    <property type="entry name" value="ABC1_TM_dom"/>
</dbReference>
<dbReference type="Pfam" id="PF00664">
    <property type="entry name" value="ABC_membrane"/>
    <property type="match status" value="1"/>
</dbReference>
<organism evidence="10 11">
    <name type="scientific">Enterococcus eurekensis</name>
    <dbReference type="NCBI Taxonomy" id="1159753"/>
    <lineage>
        <taxon>Bacteria</taxon>
        <taxon>Bacillati</taxon>
        <taxon>Bacillota</taxon>
        <taxon>Bacilli</taxon>
        <taxon>Lactobacillales</taxon>
        <taxon>Enterococcaceae</taxon>
        <taxon>Enterococcus</taxon>
    </lineage>
</organism>
<accession>A0ABV9M394</accession>
<comment type="caution">
    <text evidence="10">The sequence shown here is derived from an EMBL/GenBank/DDBJ whole genome shotgun (WGS) entry which is preliminary data.</text>
</comment>
<evidence type="ECO:0000313" key="10">
    <source>
        <dbReference type="EMBL" id="MFC4710251.1"/>
    </source>
</evidence>
<dbReference type="InterPro" id="IPR003439">
    <property type="entry name" value="ABC_transporter-like_ATP-bd"/>
</dbReference>
<evidence type="ECO:0000256" key="6">
    <source>
        <dbReference type="ARBA" id="ARBA00023136"/>
    </source>
</evidence>
<keyword evidence="6 7" id="KW-0472">Membrane</keyword>
<dbReference type="SUPFAM" id="SSF90123">
    <property type="entry name" value="ABC transporter transmembrane region"/>
    <property type="match status" value="1"/>
</dbReference>
<feature type="transmembrane region" description="Helical" evidence="7">
    <location>
        <begin position="49"/>
        <end position="73"/>
    </location>
</feature>
<evidence type="ECO:0000256" key="5">
    <source>
        <dbReference type="ARBA" id="ARBA00022989"/>
    </source>
</evidence>
<keyword evidence="5 7" id="KW-1133">Transmembrane helix</keyword>
<evidence type="ECO:0000259" key="8">
    <source>
        <dbReference type="PROSITE" id="PS50893"/>
    </source>
</evidence>
<sequence>MKLNWKVFKKGKIRNLFLLLVGMLLTALNGIFIPMVIIEAQKITVETTIRAVVNLGLLSLGIWVLVLWGGYLLSYAKENVIENINLYLKESILQSINSRKNKFDDTAILTSYTTNIKLFEKNFLEPHIDIFTNMVIAFVAVIFMIQLDPLISTVFILSSLLVFIPQLLAKKYLIKSGQKMEKAQSSELKYFNDFIGGLGTLRNYQVDQAFTQKVSNAAQATEKSYREMKLKAQVVTFISQIVIVTSFILPFFLGVIVGILNNRLDIATLIAIFLATDKVQAPLFFMIQSLNQIKASEAIKEDLERYLLDETKTIDPVILEKNREIEAVTFKNVSLDFDSKTILNNASFTINKGDKVLITGPSGSGKSTMLNLILGSLYPKSGEIRFETENQQLSNQVMQEQIAMIYQKAFIFSDTLKFNVDLGQGYSDEQILSVLEKVNLRQELGQEALVYDCGEQGSKLSEGQKQRLEIARALLSEKKVILLDEVTASLDEENAQMIRALIYQLPATIIEVAHHFDLQEMKQAGFRHFQLQAGQVIE</sequence>
<dbReference type="GO" id="GO:0005524">
    <property type="term" value="F:ATP binding"/>
    <property type="evidence" value="ECO:0007669"/>
    <property type="project" value="UniProtKB-KW"/>
</dbReference>
<dbReference type="InterPro" id="IPR003593">
    <property type="entry name" value="AAA+_ATPase"/>
</dbReference>
<evidence type="ECO:0000313" key="11">
    <source>
        <dbReference type="Proteomes" id="UP001596026"/>
    </source>
</evidence>